<dbReference type="AlphaFoldDB" id="W1S2S7"/>
<dbReference type="EMBL" id="AYOZ01000007">
    <property type="protein sequence ID" value="ETI61423.1"/>
    <property type="molecule type" value="Genomic_DNA"/>
</dbReference>
<feature type="transmembrane region" description="Helical" evidence="1">
    <location>
        <begin position="132"/>
        <end position="149"/>
    </location>
</feature>
<keyword evidence="3" id="KW-1185">Reference proteome</keyword>
<comment type="caution">
    <text evidence="2">The sequence shown here is derived from an EMBL/GenBank/DDBJ whole genome shotgun (WGS) entry which is preliminary data.</text>
</comment>
<feature type="transmembrane region" description="Helical" evidence="1">
    <location>
        <begin position="6"/>
        <end position="26"/>
    </location>
</feature>
<dbReference type="RefSeq" id="WP_024023315.1">
    <property type="nucleotide sequence ID" value="NZ_AYOZ01000007.1"/>
</dbReference>
<proteinExistence type="predicted"/>
<keyword evidence="1" id="KW-0812">Transmembrane</keyword>
<sequence length="285" mass="33600">MRPVSLFYSIIFFFLPILNSFFATRIIETNKTADLAKYILGSTEYGVSYYEPLSYIYFYLVEMLYGFTGFVWLLTFFSTLIVLSYIFFSVRKKFLLNVFFIVTLGFVIPLINVRYAPALLIFSLVSPALSKYMAPFCHWNFLILIFVQLSKRSIVLYPLISLVFFALFFGGALDFVLLKIFYYIEYSDYEFGFGLLFELVLLSMIYYRLCQSNGVSFKFFFILIFFTFIFIILGNPIIATRVLIFSFIYFSMKFRDVEVKVIDFSVSICMVLVCLYEIYRLYSML</sequence>
<evidence type="ECO:0000313" key="3">
    <source>
        <dbReference type="Proteomes" id="UP000018857"/>
    </source>
</evidence>
<feature type="transmembrane region" description="Helical" evidence="1">
    <location>
        <begin position="94"/>
        <end position="112"/>
    </location>
</feature>
<keyword evidence="1" id="KW-0472">Membrane</keyword>
<keyword evidence="1" id="KW-1133">Transmembrane helix</keyword>
<reference evidence="2 3" key="1">
    <citation type="journal article" date="2014" name="Genome Announc.">
        <title>Draft Genome Sequence of Marinomonas sp. Strain D104, a Polycyclic Aromatic Hydrocarbon-Degrading Bacterium from the Deep-Sea Sediment of the Arctic Ocean.</title>
        <authorList>
            <person name="Dong C."/>
            <person name="Bai X."/>
            <person name="Lai Q."/>
            <person name="Xie Y."/>
            <person name="Chen X."/>
            <person name="Shao Z."/>
        </authorList>
    </citation>
    <scope>NUCLEOTIDE SEQUENCE [LARGE SCALE GENOMIC DNA]</scope>
    <source>
        <strain evidence="2 3">D104</strain>
    </source>
</reference>
<gene>
    <name evidence="2" type="ORF">D104_05725</name>
</gene>
<accession>W1S2S7</accession>
<evidence type="ECO:0000256" key="1">
    <source>
        <dbReference type="SAM" id="Phobius"/>
    </source>
</evidence>
<dbReference type="Proteomes" id="UP000018857">
    <property type="component" value="Unassembled WGS sequence"/>
</dbReference>
<feature type="transmembrane region" description="Helical" evidence="1">
    <location>
        <begin position="261"/>
        <end position="279"/>
    </location>
</feature>
<evidence type="ECO:0000313" key="2">
    <source>
        <dbReference type="EMBL" id="ETI61423.1"/>
    </source>
</evidence>
<feature type="transmembrane region" description="Helical" evidence="1">
    <location>
        <begin position="64"/>
        <end position="87"/>
    </location>
</feature>
<name>W1S2S7_9GAMM</name>
<feature type="transmembrane region" description="Helical" evidence="1">
    <location>
        <begin position="189"/>
        <end position="207"/>
    </location>
</feature>
<feature type="transmembrane region" description="Helical" evidence="1">
    <location>
        <begin position="156"/>
        <end position="183"/>
    </location>
</feature>
<feature type="transmembrane region" description="Helical" evidence="1">
    <location>
        <begin position="219"/>
        <end position="249"/>
    </location>
</feature>
<organism evidence="2 3">
    <name type="scientific">Marinomonas profundimaris</name>
    <dbReference type="NCBI Taxonomy" id="1208321"/>
    <lineage>
        <taxon>Bacteria</taxon>
        <taxon>Pseudomonadati</taxon>
        <taxon>Pseudomonadota</taxon>
        <taxon>Gammaproteobacteria</taxon>
        <taxon>Oceanospirillales</taxon>
        <taxon>Oceanospirillaceae</taxon>
        <taxon>Marinomonas</taxon>
    </lineage>
</organism>
<protein>
    <submittedName>
        <fullName evidence="2">Uncharacterized protein</fullName>
    </submittedName>
</protein>
<dbReference type="STRING" id="1208321.D104_05725"/>
<dbReference type="PATRIC" id="fig|1208321.3.peg.1138"/>